<keyword evidence="4" id="KW-1185">Reference proteome</keyword>
<evidence type="ECO:0000313" key="3">
    <source>
        <dbReference type="EMBL" id="AUH33401.1"/>
    </source>
</evidence>
<feature type="compositionally biased region" description="Basic and acidic residues" evidence="1">
    <location>
        <begin position="476"/>
        <end position="488"/>
    </location>
</feature>
<organism evidence="3 4">
    <name type="scientific">Paracoccus tegillarcae</name>
    <dbReference type="NCBI Taxonomy" id="1529068"/>
    <lineage>
        <taxon>Bacteria</taxon>
        <taxon>Pseudomonadati</taxon>
        <taxon>Pseudomonadota</taxon>
        <taxon>Alphaproteobacteria</taxon>
        <taxon>Rhodobacterales</taxon>
        <taxon>Paracoccaceae</taxon>
        <taxon>Paracoccus</taxon>
    </lineage>
</organism>
<feature type="region of interest" description="Disordered" evidence="1">
    <location>
        <begin position="467"/>
        <end position="488"/>
    </location>
</feature>
<evidence type="ECO:0000256" key="1">
    <source>
        <dbReference type="SAM" id="MobiDB-lite"/>
    </source>
</evidence>
<reference evidence="3 4" key="1">
    <citation type="submission" date="2017-12" db="EMBL/GenBank/DDBJ databases">
        <authorList>
            <person name="Hurst M.R.H."/>
        </authorList>
    </citation>
    <scope>NUCLEOTIDE SEQUENCE [LARGE SCALE GENOMIC DNA]</scope>
    <source>
        <strain evidence="3 4">BM15</strain>
    </source>
</reference>
<accession>A0A2K9F2N3</accession>
<dbReference type="Pfam" id="PF02120">
    <property type="entry name" value="Flg_hook"/>
    <property type="match status" value="1"/>
</dbReference>
<dbReference type="Proteomes" id="UP000233742">
    <property type="component" value="Chromosome"/>
</dbReference>
<name>A0A2K9F2N3_9RHOB</name>
<dbReference type="AlphaFoldDB" id="A0A2K9F2N3"/>
<sequence length="495" mass="49747">MDRDLVSLAAKPAIAGHRGAFRPAAETGESAFAARLGADSPAQSGAVPGPVQLPREVEAAQAPVQAGLVNAPESVPDSESAADTVADESDGAVLAEAWADAPDQGMLRPAYTEVEEYPDVPSATVQKEIVFASDGVTDGEHVAAGIQPANADGDNTAGAVATAAGSARDPAVGSAFEQGGTERSSHSAGGSALGDQIKMGDDRGTGLLSSGLSTLPDAGGLIRATLSAGSAHTGAVMQAAAEPAILADSRPVEHRAVLAEALRGQRDVLPWREVGASATDMRAPAAGNHPLPTGPLTFDNALMPRPTMPAVSAGILLPPEAGLMGDAEGDPSSLPSVTLSSGPAVAFSATAGSAAAVSAAGASRQVAEAVLHLYGDRTEIALSPEELGSVRLVVSRGENGPSLTVWVERPEVLEMLRRNSDALLADLQDGGLDGAALDFRDSGEWQDQGGGGSGDDAAQTLAIGLTGRGDAVPDNEADHRAKSGGHDVGRLDIRV</sequence>
<evidence type="ECO:0000313" key="4">
    <source>
        <dbReference type="Proteomes" id="UP000233742"/>
    </source>
</evidence>
<gene>
    <name evidence="3" type="ORF">CUV01_08360</name>
</gene>
<dbReference type="InterPro" id="IPR038610">
    <property type="entry name" value="FliK-like_C_sf"/>
</dbReference>
<feature type="domain" description="Flagellar hook-length control protein-like C-terminal" evidence="2">
    <location>
        <begin position="377"/>
        <end position="444"/>
    </location>
</feature>
<proteinExistence type="predicted"/>
<dbReference type="EMBL" id="CP025408">
    <property type="protein sequence ID" value="AUH33401.1"/>
    <property type="molecule type" value="Genomic_DNA"/>
</dbReference>
<dbReference type="Gene3D" id="3.30.750.140">
    <property type="match status" value="1"/>
</dbReference>
<protein>
    <recommendedName>
        <fullName evidence="2">Flagellar hook-length control protein-like C-terminal domain-containing protein</fullName>
    </recommendedName>
</protein>
<evidence type="ECO:0000259" key="2">
    <source>
        <dbReference type="Pfam" id="PF02120"/>
    </source>
</evidence>
<dbReference type="CDD" id="cd17470">
    <property type="entry name" value="T3SS_Flik_C"/>
    <property type="match status" value="1"/>
</dbReference>
<dbReference type="KEGG" id="paro:CUV01_08360"/>
<feature type="region of interest" description="Disordered" evidence="1">
    <location>
        <begin position="168"/>
        <end position="202"/>
    </location>
</feature>
<dbReference type="InterPro" id="IPR021136">
    <property type="entry name" value="Flagellar_hook_control-like_C"/>
</dbReference>